<name>A0A544VXY2_9MYCO</name>
<dbReference type="PANTHER" id="PTHR44757:SF2">
    <property type="entry name" value="BIOFILM ARCHITECTURE MAINTENANCE PROTEIN MBAA"/>
    <property type="match status" value="1"/>
</dbReference>
<dbReference type="EMBL" id="VIFX01000026">
    <property type="protein sequence ID" value="TQR84839.1"/>
    <property type="molecule type" value="Genomic_DNA"/>
</dbReference>
<dbReference type="InterPro" id="IPR001633">
    <property type="entry name" value="EAL_dom"/>
</dbReference>
<protein>
    <submittedName>
        <fullName evidence="4">Bifunctional diguanylate cyclase/phosphodiesterase</fullName>
    </submittedName>
</protein>
<dbReference type="InterPro" id="IPR043128">
    <property type="entry name" value="Rev_trsase/Diguanyl_cyclase"/>
</dbReference>
<evidence type="ECO:0000256" key="1">
    <source>
        <dbReference type="SAM" id="Phobius"/>
    </source>
</evidence>
<dbReference type="PANTHER" id="PTHR44757">
    <property type="entry name" value="DIGUANYLATE CYCLASE DGCP"/>
    <property type="match status" value="1"/>
</dbReference>
<evidence type="ECO:0000313" key="4">
    <source>
        <dbReference type="EMBL" id="TQR84839.1"/>
    </source>
</evidence>
<dbReference type="InterPro" id="IPR035919">
    <property type="entry name" value="EAL_sf"/>
</dbReference>
<keyword evidence="1" id="KW-0472">Membrane</keyword>
<accession>A0A544VXY2</accession>
<dbReference type="InterPro" id="IPR029787">
    <property type="entry name" value="Nucleotide_cyclase"/>
</dbReference>
<feature type="domain" description="GGDEF" evidence="3">
    <location>
        <begin position="351"/>
        <end position="484"/>
    </location>
</feature>
<feature type="transmembrane region" description="Helical" evidence="1">
    <location>
        <begin position="37"/>
        <end position="56"/>
    </location>
</feature>
<feature type="transmembrane region" description="Helical" evidence="1">
    <location>
        <begin position="258"/>
        <end position="276"/>
    </location>
</feature>
<dbReference type="InterPro" id="IPR052155">
    <property type="entry name" value="Biofilm_reg_signaling"/>
</dbReference>
<feature type="transmembrane region" description="Helical" evidence="1">
    <location>
        <begin position="169"/>
        <end position="187"/>
    </location>
</feature>
<dbReference type="CDD" id="cd01949">
    <property type="entry name" value="GGDEF"/>
    <property type="match status" value="1"/>
</dbReference>
<dbReference type="NCBIfam" id="TIGR00254">
    <property type="entry name" value="GGDEF"/>
    <property type="match status" value="1"/>
</dbReference>
<dbReference type="Gene3D" id="3.30.70.270">
    <property type="match status" value="1"/>
</dbReference>
<dbReference type="PROSITE" id="PS50883">
    <property type="entry name" value="EAL"/>
    <property type="match status" value="1"/>
</dbReference>
<sequence>MTARARNATIVAATLVLGVFASWLALGWGGPALVTKVGEVASVAASAFAACCAVAAVHATRGRQRMGWICLSVGMFGWVTSDLLWSYFTHFAADAPPSPGVVDLGYLLLPASACLAALLVPFGGLRSTLRIVLDGALVATALFAIAWTTFLRELFAVTNVSGLELAVSVAYPVGDVAMVTFALVIVAQSPPGLRMCPALLAAGATLLAIFDSAYVFTATYGDAPSNVIVIGWLTGLYIIGVGALMVRRLPATLLRATPRAVFWVPYVPVPFALFLGARELFAGESVPILIAGIVLIFVALARQFVLLDENRRLLAAVADMALRDPLTDLANRALFNDRLAHAIELRGRTGAPVGVLVTDLDDFKLVNDSLGHPVGDELLRSVGERIQSAIRTGDTVARLGGDEFAILVEDAPAIVEQIADRLVQAFEEPFTVDGRSVDVRLSIGLATAVGDAEVSAEELFKRADLAMYSAKRAHAGSRSFTPDMRQDATELNLPSQQDRTGGCGGVARIEFLGDLRRAIDEHELDLVYQPKVSLRTLKAVGVEALIRWPHPEFGLLEPADFLSLARENGLMEALTDFVLDRALEDAAGWRKAGVDMPVAINLSAPSLNDEALPGTVLSALAKHGLPPAILTVEITEDVLVSSVARARSVLDELRSSGVRVAIDDFGSGYAAMTYLHEFPVDELKLDRQFIGPIVHDERAASIVLSVVNLANEFGLTCVAEGVEDRATAELLRTYGCEFAQGHYFSKAVTAEAIRHCCAPTDATLSSAEATRPSWA</sequence>
<dbReference type="CDD" id="cd01948">
    <property type="entry name" value="EAL"/>
    <property type="match status" value="1"/>
</dbReference>
<feature type="transmembrane region" description="Helical" evidence="1">
    <location>
        <begin position="288"/>
        <end position="307"/>
    </location>
</feature>
<evidence type="ECO:0000259" key="3">
    <source>
        <dbReference type="PROSITE" id="PS50887"/>
    </source>
</evidence>
<feature type="transmembrane region" description="Helical" evidence="1">
    <location>
        <begin position="227"/>
        <end position="246"/>
    </location>
</feature>
<dbReference type="Gene3D" id="3.20.20.450">
    <property type="entry name" value="EAL domain"/>
    <property type="match status" value="1"/>
</dbReference>
<evidence type="ECO:0000313" key="5">
    <source>
        <dbReference type="Proteomes" id="UP000315759"/>
    </source>
</evidence>
<organism evidence="4 5">
    <name type="scientific">Mycolicibacterium hodleri</name>
    <dbReference type="NCBI Taxonomy" id="49897"/>
    <lineage>
        <taxon>Bacteria</taxon>
        <taxon>Bacillati</taxon>
        <taxon>Actinomycetota</taxon>
        <taxon>Actinomycetes</taxon>
        <taxon>Mycobacteriales</taxon>
        <taxon>Mycobacteriaceae</taxon>
        <taxon>Mycolicibacterium</taxon>
    </lineage>
</organism>
<dbReference type="Pfam" id="PF00990">
    <property type="entry name" value="GGDEF"/>
    <property type="match status" value="1"/>
</dbReference>
<dbReference type="SMART" id="SM00052">
    <property type="entry name" value="EAL"/>
    <property type="match status" value="1"/>
</dbReference>
<feature type="transmembrane region" description="Helical" evidence="1">
    <location>
        <begin position="68"/>
        <end position="88"/>
    </location>
</feature>
<keyword evidence="1" id="KW-1133">Transmembrane helix</keyword>
<feature type="transmembrane region" description="Helical" evidence="1">
    <location>
        <begin position="131"/>
        <end position="149"/>
    </location>
</feature>
<dbReference type="Proteomes" id="UP000315759">
    <property type="component" value="Unassembled WGS sequence"/>
</dbReference>
<dbReference type="AlphaFoldDB" id="A0A544VXY2"/>
<dbReference type="SUPFAM" id="SSF55073">
    <property type="entry name" value="Nucleotide cyclase"/>
    <property type="match status" value="1"/>
</dbReference>
<dbReference type="SUPFAM" id="SSF141868">
    <property type="entry name" value="EAL domain-like"/>
    <property type="match status" value="1"/>
</dbReference>
<keyword evidence="1" id="KW-0812">Transmembrane</keyword>
<dbReference type="Pfam" id="PF00563">
    <property type="entry name" value="EAL"/>
    <property type="match status" value="1"/>
</dbReference>
<dbReference type="SMART" id="SM00267">
    <property type="entry name" value="GGDEF"/>
    <property type="match status" value="1"/>
</dbReference>
<dbReference type="InterPro" id="IPR000160">
    <property type="entry name" value="GGDEF_dom"/>
</dbReference>
<feature type="transmembrane region" description="Helical" evidence="1">
    <location>
        <begin position="104"/>
        <end position="124"/>
    </location>
</feature>
<keyword evidence="5" id="KW-1185">Reference proteome</keyword>
<feature type="domain" description="EAL" evidence="2">
    <location>
        <begin position="508"/>
        <end position="761"/>
    </location>
</feature>
<reference evidence="4 5" key="1">
    <citation type="submission" date="2018-10" db="EMBL/GenBank/DDBJ databases">
        <title>Draft genome of Mycobacterium hodleri strain B.</title>
        <authorList>
            <person name="Amande T.J."/>
            <person name="Mcgenity T.J."/>
        </authorList>
    </citation>
    <scope>NUCLEOTIDE SEQUENCE [LARGE SCALE GENOMIC DNA]</scope>
    <source>
        <strain evidence="4 5">B</strain>
    </source>
</reference>
<feature type="transmembrane region" description="Helical" evidence="1">
    <location>
        <begin position="199"/>
        <end position="221"/>
    </location>
</feature>
<dbReference type="PROSITE" id="PS50887">
    <property type="entry name" value="GGDEF"/>
    <property type="match status" value="1"/>
</dbReference>
<proteinExistence type="predicted"/>
<gene>
    <name evidence="4" type="ORF">D8S82_19670</name>
</gene>
<comment type="caution">
    <text evidence="4">The sequence shown here is derived from an EMBL/GenBank/DDBJ whole genome shotgun (WGS) entry which is preliminary data.</text>
</comment>
<evidence type="ECO:0000259" key="2">
    <source>
        <dbReference type="PROSITE" id="PS50883"/>
    </source>
</evidence>
<dbReference type="RefSeq" id="WP_142553719.1">
    <property type="nucleotide sequence ID" value="NZ_VIFX01000026.1"/>
</dbReference>